<dbReference type="InterPro" id="IPR009003">
    <property type="entry name" value="Peptidase_S1_PA"/>
</dbReference>
<evidence type="ECO:0000313" key="4">
    <source>
        <dbReference type="Proteomes" id="UP000016584"/>
    </source>
</evidence>
<organism evidence="3 4">
    <name type="scientific">Sphingobacterium paucimobilis HER1398</name>
    <dbReference type="NCBI Taxonomy" id="1346330"/>
    <lineage>
        <taxon>Bacteria</taxon>
        <taxon>Pseudomonadati</taxon>
        <taxon>Bacteroidota</taxon>
        <taxon>Sphingobacteriia</taxon>
        <taxon>Sphingobacteriales</taxon>
        <taxon>Sphingobacteriaceae</taxon>
        <taxon>Sphingobacterium</taxon>
    </lineage>
</organism>
<accession>U2HZC9</accession>
<dbReference type="Pfam" id="PF13365">
    <property type="entry name" value="Trypsin_2"/>
    <property type="match status" value="1"/>
</dbReference>
<dbReference type="Gene3D" id="2.40.10.120">
    <property type="match status" value="1"/>
</dbReference>
<dbReference type="AlphaFoldDB" id="U2HZC9"/>
<dbReference type="PATRIC" id="fig|1346330.5.peg.833"/>
<keyword evidence="4" id="KW-1185">Reference proteome</keyword>
<reference evidence="3 4" key="1">
    <citation type="journal article" date="2013" name="Genome Announc.">
        <title>The Draft Genome Sequence of Sphingomonas paucimobilis Strain HER1398 (Proteobacteria), Host to the Giant PAU Phage, Indicates That It Is a Member of the Genus Sphingobacterium (Bacteroidetes).</title>
        <authorList>
            <person name="White R.A.III."/>
            <person name="Suttle C.A."/>
        </authorList>
    </citation>
    <scope>NUCLEOTIDE SEQUENCE [LARGE SCALE GENOMIC DNA]</scope>
    <source>
        <strain evidence="3 4">HER1398</strain>
    </source>
</reference>
<evidence type="ECO:0000256" key="2">
    <source>
        <dbReference type="ARBA" id="ARBA00022801"/>
    </source>
</evidence>
<proteinExistence type="predicted"/>
<dbReference type="PANTHER" id="PTHR43343">
    <property type="entry name" value="PEPTIDASE S12"/>
    <property type="match status" value="1"/>
</dbReference>
<name>U2HZC9_9SPHI</name>
<dbReference type="SUPFAM" id="SSF50494">
    <property type="entry name" value="Trypsin-like serine proteases"/>
    <property type="match status" value="1"/>
</dbReference>
<evidence type="ECO:0000313" key="3">
    <source>
        <dbReference type="EMBL" id="ERJ60917.1"/>
    </source>
</evidence>
<keyword evidence="2" id="KW-0378">Hydrolase</keyword>
<evidence type="ECO:0008006" key="5">
    <source>
        <dbReference type="Google" id="ProtNLM"/>
    </source>
</evidence>
<dbReference type="STRING" id="1346330.M472_19360"/>
<comment type="caution">
    <text evidence="3">The sequence shown here is derived from an EMBL/GenBank/DDBJ whole genome shotgun (WGS) entry which is preliminary data.</text>
</comment>
<protein>
    <recommendedName>
        <fullName evidence="5">Serine protease</fullName>
    </recommendedName>
</protein>
<dbReference type="InterPro" id="IPR051201">
    <property type="entry name" value="Chloro_Bact_Ser_Proteases"/>
</dbReference>
<dbReference type="GO" id="GO:0006508">
    <property type="term" value="P:proteolysis"/>
    <property type="evidence" value="ECO:0007669"/>
    <property type="project" value="UniProtKB-KW"/>
</dbReference>
<keyword evidence="1" id="KW-0645">Protease</keyword>
<gene>
    <name evidence="3" type="ORF">M472_19360</name>
</gene>
<dbReference type="eggNOG" id="COG0265">
    <property type="taxonomic scope" value="Bacteria"/>
</dbReference>
<dbReference type="GO" id="GO:0008233">
    <property type="term" value="F:peptidase activity"/>
    <property type="evidence" value="ECO:0007669"/>
    <property type="project" value="UniProtKB-KW"/>
</dbReference>
<dbReference type="Proteomes" id="UP000016584">
    <property type="component" value="Unassembled WGS sequence"/>
</dbReference>
<evidence type="ECO:0000256" key="1">
    <source>
        <dbReference type="ARBA" id="ARBA00022670"/>
    </source>
</evidence>
<sequence length="302" mass="33194">MSIMKKSKLSLSLLAIGLFFGNIEINAQTSKKWDGFSDQQEITNNFELKTEELLKSSKYITAEQAAKDLLAVEGKKVDMPLVKLRNKALEASEIATLIQPSFVSFATAYDCGNCHRTHLNTASGYIISEDGLIATNHHVIEGFTESKAGKNLAMSIQTNDGEVYLVHEIVSSFKDADLAIVRVDTKGKKLTPLPLGNTAKVGENVFVMSNPAPMINYFTTGKVARNYIESVSKSERLPQTDITADYAAGSSGAPIVDQYGNLISTVSSTRSIYYDMREQKNLQMVVKNTKPVVLLKELIKNI</sequence>
<dbReference type="PANTHER" id="PTHR43343:SF3">
    <property type="entry name" value="PROTEASE DO-LIKE 8, CHLOROPLASTIC"/>
    <property type="match status" value="1"/>
</dbReference>
<dbReference type="EMBL" id="ATDL01000004">
    <property type="protein sequence ID" value="ERJ60917.1"/>
    <property type="molecule type" value="Genomic_DNA"/>
</dbReference>